<accession>A0A5R8YUW9</accession>
<protein>
    <submittedName>
        <fullName evidence="1">Uncharacterized protein</fullName>
    </submittedName>
</protein>
<sequence>MTELATQSPTSPAAVFFKPEAMAHLVRLVLTDRSAAATLIALWSNVGEGGTVRVTQAAIAHECDITLRRLSKDLAYLVDGAWIELVEVSFEPGGPLVCVVNKSILQMMKPEELA</sequence>
<name>A0A5R8YUW9_9PSED</name>
<gene>
    <name evidence="1" type="ORF">FEM01_16830</name>
</gene>
<dbReference type="Proteomes" id="UP000309819">
    <property type="component" value="Unassembled WGS sequence"/>
</dbReference>
<dbReference type="RefSeq" id="WP_138220622.1">
    <property type="nucleotide sequence ID" value="NZ_VAUO01000008.1"/>
</dbReference>
<comment type="caution">
    <text evidence="1">The sequence shown here is derived from an EMBL/GenBank/DDBJ whole genome shotgun (WGS) entry which is preliminary data.</text>
</comment>
<dbReference type="OrthoDB" id="9914417at2"/>
<dbReference type="EMBL" id="VAUO01000008">
    <property type="protein sequence ID" value="TLP57279.1"/>
    <property type="molecule type" value="Genomic_DNA"/>
</dbReference>
<proteinExistence type="predicted"/>
<organism evidence="1 2">
    <name type="scientific">Pseudomonas mosselii</name>
    <dbReference type="NCBI Taxonomy" id="78327"/>
    <lineage>
        <taxon>Bacteria</taxon>
        <taxon>Pseudomonadati</taxon>
        <taxon>Pseudomonadota</taxon>
        <taxon>Gammaproteobacteria</taxon>
        <taxon>Pseudomonadales</taxon>
        <taxon>Pseudomonadaceae</taxon>
        <taxon>Pseudomonas</taxon>
    </lineage>
</organism>
<dbReference type="AlphaFoldDB" id="A0A5R8YUW9"/>
<evidence type="ECO:0000313" key="2">
    <source>
        <dbReference type="Proteomes" id="UP000309819"/>
    </source>
</evidence>
<reference evidence="1 2" key="1">
    <citation type="submission" date="2019-05" db="EMBL/GenBank/DDBJ databases">
        <title>Pseudomonas sp. SC006 isolated from lettuce that can produce HBGAs.</title>
        <authorList>
            <person name="Wang D."/>
            <person name="Liao N."/>
            <person name="Liu D."/>
            <person name="Zhang Z."/>
            <person name="Zou S."/>
        </authorList>
    </citation>
    <scope>NUCLEOTIDE SEQUENCE [LARGE SCALE GENOMIC DNA]</scope>
    <source>
        <strain evidence="1 2">SC006</strain>
    </source>
</reference>
<keyword evidence="2" id="KW-1185">Reference proteome</keyword>
<evidence type="ECO:0000313" key="1">
    <source>
        <dbReference type="EMBL" id="TLP57279.1"/>
    </source>
</evidence>